<organism evidence="1 2">
    <name type="scientific">Candidatus Falkowbacteria bacterium GW2011_GWA2_39_24</name>
    <dbReference type="NCBI Taxonomy" id="1618634"/>
    <lineage>
        <taxon>Bacteria</taxon>
        <taxon>Candidatus Falkowiibacteriota</taxon>
    </lineage>
</organism>
<dbReference type="AlphaFoldDB" id="A0A0G0QTS0"/>
<dbReference type="EMBL" id="LBWS01000039">
    <property type="protein sequence ID" value="KKR13750.1"/>
    <property type="molecule type" value="Genomic_DNA"/>
</dbReference>
<comment type="caution">
    <text evidence="1">The sequence shown here is derived from an EMBL/GenBank/DDBJ whole genome shotgun (WGS) entry which is preliminary data.</text>
</comment>
<proteinExistence type="predicted"/>
<accession>A0A0G0QTS0</accession>
<dbReference type="Proteomes" id="UP000034048">
    <property type="component" value="Unassembled WGS sequence"/>
</dbReference>
<reference evidence="1 2" key="1">
    <citation type="journal article" date="2015" name="Nature">
        <title>rRNA introns, odd ribosomes, and small enigmatic genomes across a large radiation of phyla.</title>
        <authorList>
            <person name="Brown C.T."/>
            <person name="Hug L.A."/>
            <person name="Thomas B.C."/>
            <person name="Sharon I."/>
            <person name="Castelle C.J."/>
            <person name="Singh A."/>
            <person name="Wilkins M.J."/>
            <person name="Williams K.H."/>
            <person name="Banfield J.F."/>
        </authorList>
    </citation>
    <scope>NUCLEOTIDE SEQUENCE [LARGE SCALE GENOMIC DNA]</scope>
</reference>
<sequence>MEISFEKFTKIKSDAESFYKTIGEVHCPYFNERITFNSKGLDHIKFKEWNKTRLIKDQYLRLKFLCLSPEIIKKSHTLQEFRESNNFERQKINSRWERRIITVKYYAFVAILNNIRLKIIIKEIEGGKKFFWSIYPYWKQRRNYDGRIKKALYEGDLETQ</sequence>
<evidence type="ECO:0000313" key="1">
    <source>
        <dbReference type="EMBL" id="KKR13750.1"/>
    </source>
</evidence>
<evidence type="ECO:0000313" key="2">
    <source>
        <dbReference type="Proteomes" id="UP000034048"/>
    </source>
</evidence>
<protein>
    <submittedName>
        <fullName evidence="1">Uncharacterized protein</fullName>
    </submittedName>
</protein>
<gene>
    <name evidence="1" type="ORF">UT42_C0039G0005</name>
</gene>
<name>A0A0G0QTS0_9BACT</name>